<gene>
    <name evidence="2" type="ORF">EXU48_18130</name>
</gene>
<feature type="transmembrane region" description="Helical" evidence="1">
    <location>
        <begin position="51"/>
        <end position="72"/>
    </location>
</feature>
<evidence type="ECO:0000313" key="2">
    <source>
        <dbReference type="EMBL" id="TDE90453.1"/>
    </source>
</evidence>
<evidence type="ECO:0000313" key="3">
    <source>
        <dbReference type="Proteomes" id="UP000504882"/>
    </source>
</evidence>
<name>A0ABY2DZZ1_9MICO</name>
<comment type="caution">
    <text evidence="2">The sequence shown here is derived from an EMBL/GenBank/DDBJ whole genome shotgun (WGS) entry which is preliminary data.</text>
</comment>
<reference evidence="2 3" key="1">
    <citation type="submission" date="2019-03" db="EMBL/GenBank/DDBJ databases">
        <title>Genomic features of bacteria from cold environments.</title>
        <authorList>
            <person name="Shen L."/>
        </authorList>
    </citation>
    <scope>NUCLEOTIDE SEQUENCE [LARGE SCALE GENOMIC DNA]</scope>
    <source>
        <strain evidence="3">T3246-1</strain>
    </source>
</reference>
<dbReference type="Proteomes" id="UP000504882">
    <property type="component" value="Unassembled WGS sequence"/>
</dbReference>
<evidence type="ECO:0000256" key="1">
    <source>
        <dbReference type="SAM" id="Phobius"/>
    </source>
</evidence>
<keyword evidence="3" id="KW-1185">Reference proteome</keyword>
<protein>
    <submittedName>
        <fullName evidence="2">Uncharacterized protein</fullName>
    </submittedName>
</protein>
<keyword evidence="1" id="KW-0472">Membrane</keyword>
<proteinExistence type="predicted"/>
<feature type="transmembrane region" description="Helical" evidence="1">
    <location>
        <begin position="23"/>
        <end position="45"/>
    </location>
</feature>
<keyword evidence="1" id="KW-0812">Transmembrane</keyword>
<organism evidence="2 3">
    <name type="scientific">Occultella glacieicola</name>
    <dbReference type="NCBI Taxonomy" id="2518684"/>
    <lineage>
        <taxon>Bacteria</taxon>
        <taxon>Bacillati</taxon>
        <taxon>Actinomycetota</taxon>
        <taxon>Actinomycetes</taxon>
        <taxon>Micrococcales</taxon>
        <taxon>Ruaniaceae</taxon>
        <taxon>Occultella</taxon>
    </lineage>
</organism>
<accession>A0ABY2DZZ1</accession>
<keyword evidence="1" id="KW-1133">Transmembrane helix</keyword>
<dbReference type="NCBIfam" id="NF041681">
    <property type="entry name" value="HGxxPAAW"/>
    <property type="match status" value="1"/>
</dbReference>
<dbReference type="EMBL" id="SMNA01000009">
    <property type="protein sequence ID" value="TDE90453.1"/>
    <property type="molecule type" value="Genomic_DNA"/>
</dbReference>
<sequence length="84" mass="8429">MAGGHYAAENLPAAPPSNHGRTVAGWTLFWAGVVGSLVVGVAFILQNVTLGVIGGVVIVAGCVASAILRAVGYGQIERNSGRNA</sequence>